<dbReference type="GeneID" id="136805930"/>
<evidence type="ECO:0000256" key="7">
    <source>
        <dbReference type="SAM" id="MobiDB-lite"/>
    </source>
</evidence>
<evidence type="ECO:0000259" key="8">
    <source>
        <dbReference type="Pfam" id="PF16014"/>
    </source>
</evidence>
<feature type="region of interest" description="Disordered" evidence="7">
    <location>
        <begin position="164"/>
        <end position="192"/>
    </location>
</feature>
<dbReference type="InterPro" id="IPR024137">
    <property type="entry name" value="His_deAcase_cplx_SAP130"/>
</dbReference>
<protein>
    <recommendedName>
        <fullName evidence="8">Histone deacetylase complex subunit SAP130 C-terminal domain-containing protein</fullName>
    </recommendedName>
</protein>
<keyword evidence="5" id="KW-0804">Transcription</keyword>
<evidence type="ECO:0000256" key="5">
    <source>
        <dbReference type="ARBA" id="ARBA00023163"/>
    </source>
</evidence>
<name>A0A7M5U0Q9_9CNID</name>
<dbReference type="AlphaFoldDB" id="A0A7M5U0Q9"/>
<dbReference type="PANTHER" id="PTHR13497">
    <property type="entry name" value="HISTONE DEACETYLASE COMPLEX SUBUNIT SAP130"/>
    <property type="match status" value="1"/>
</dbReference>
<dbReference type="Proteomes" id="UP000594262">
    <property type="component" value="Unplaced"/>
</dbReference>
<proteinExistence type="inferred from homology"/>
<evidence type="ECO:0000256" key="4">
    <source>
        <dbReference type="ARBA" id="ARBA00023015"/>
    </source>
</evidence>
<feature type="region of interest" description="Disordered" evidence="7">
    <location>
        <begin position="641"/>
        <end position="663"/>
    </location>
</feature>
<comment type="subcellular location">
    <subcellularLocation>
        <location evidence="1">Nucleus</location>
    </subcellularLocation>
</comment>
<keyword evidence="6" id="KW-0539">Nucleus</keyword>
<evidence type="ECO:0000313" key="9">
    <source>
        <dbReference type="EnsemblMetazoa" id="CLYHEMP004548.1"/>
    </source>
</evidence>
<feature type="compositionally biased region" description="Polar residues" evidence="7">
    <location>
        <begin position="164"/>
        <end position="178"/>
    </location>
</feature>
<keyword evidence="10" id="KW-1185">Reference proteome</keyword>
<accession>A0A7M5U0Q9</accession>
<feature type="region of interest" description="Disordered" evidence="7">
    <location>
        <begin position="446"/>
        <end position="508"/>
    </location>
</feature>
<feature type="compositionally biased region" description="Low complexity" evidence="7">
    <location>
        <begin position="446"/>
        <end position="458"/>
    </location>
</feature>
<dbReference type="InterPro" id="IPR031963">
    <property type="entry name" value="SAP130_C"/>
</dbReference>
<keyword evidence="4" id="KW-0805">Transcription regulation</keyword>
<reference evidence="9" key="1">
    <citation type="submission" date="2021-01" db="UniProtKB">
        <authorList>
            <consortium name="EnsemblMetazoa"/>
        </authorList>
    </citation>
    <scope>IDENTIFICATION</scope>
</reference>
<feature type="compositionally biased region" description="Basic and acidic residues" evidence="7">
    <location>
        <begin position="179"/>
        <end position="191"/>
    </location>
</feature>
<dbReference type="EnsemblMetazoa" id="CLYHEMT004548.1">
    <property type="protein sequence ID" value="CLYHEMP004548.1"/>
    <property type="gene ID" value="CLYHEMG004548"/>
</dbReference>
<evidence type="ECO:0000256" key="3">
    <source>
        <dbReference type="ARBA" id="ARBA00022491"/>
    </source>
</evidence>
<dbReference type="GO" id="GO:0000122">
    <property type="term" value="P:negative regulation of transcription by RNA polymerase II"/>
    <property type="evidence" value="ECO:0007669"/>
    <property type="project" value="TreeGrafter"/>
</dbReference>
<feature type="compositionally biased region" description="Low complexity" evidence="7">
    <location>
        <begin position="651"/>
        <end position="663"/>
    </location>
</feature>
<sequence>MSRIHEERKDFYNKREGVLTTSPSIRNIATLSQNMDKEKSEKTIFGQQNFVGEAGFRTVDLIKQPGRNIVPASLSATGAQLHAMPHLVTNYMTVPLSQARGQHTFQAHIPVGIRAATAIAPSRASIATQRLQTLKPTNITNQIQLPLAPLSSIPILPPSVAANNRTGSPTVTTHGMTSESRHGSRTHDSHSALRGNIQATSQTATIQVVASGNQVHLPTSLLTTKSSSFNTAVPNMLKIGVSSHTNAASVTPLPASGFKLAGIGKAYPGASSVIIPSAKPEEHRVSSFSRFPSPHSVTIPAHQIQGLPVTTTIANSQSLTVTTSTEARSHSSISVPYQQLPTAAAYVFHDIGSPLGLHNFSHQLVRPQNTSSTATALPLFTVDSSHAISTVPVSVPVTKGHLLATTEASENSRVESLTIHANNSLNYQNLYPNLLTSNISTTFTVVPTTSTEPSSRPSILRKRHAETTTPFPVQPTEKERISSPLKVDRPSVPTRLMSPPQLTSEKPDVMKPINHSIQSITADVKSPPPPSVTSIPTATTAPIAMIEQQQQKLPPVLTSANTVTMPSKIAISIPPLVNAVPNINNINSMNSSIPEASPKKKPRKQHIITTEDKYGSAPINSACATDEDEEFLKSNETMTSMKDITPPKLIPASTSSSSGPSNPSIAKQLYAASPILNTHLKPMETKKEVKLDSKLEFNDRSQINGLITAAESKAAEPMKYVFFRRRSQFGIMNDCKVNSKAAHNHFYRYSDVRVKDEKKSLTQERLLTKSSMESASGWRLHHLSSQFDDLVKVENGLCEEIIKCKEMIPTPNLNSPTSSYQNNENVSEDDLQLRLIHELIQGSIQRCRCSTEQLEEAKSTMFKLLDHKPKAMETLKKYSRPKLKSKKKSS</sequence>
<dbReference type="RefSeq" id="XP_066918618.1">
    <property type="nucleotide sequence ID" value="XM_067062517.1"/>
</dbReference>
<comment type="similarity">
    <text evidence="2">Belongs to the SAP130 family.</text>
</comment>
<keyword evidence="3" id="KW-0678">Repressor</keyword>
<dbReference type="PANTHER" id="PTHR13497:SF3">
    <property type="entry name" value="HISTONE DEACETYLASE COMPLEX SUBUNIT SAP130"/>
    <property type="match status" value="1"/>
</dbReference>
<evidence type="ECO:0000256" key="1">
    <source>
        <dbReference type="ARBA" id="ARBA00004123"/>
    </source>
</evidence>
<dbReference type="GO" id="GO:0070822">
    <property type="term" value="C:Sin3-type complex"/>
    <property type="evidence" value="ECO:0007669"/>
    <property type="project" value="TreeGrafter"/>
</dbReference>
<evidence type="ECO:0000313" key="10">
    <source>
        <dbReference type="Proteomes" id="UP000594262"/>
    </source>
</evidence>
<dbReference type="Pfam" id="PF16014">
    <property type="entry name" value="SAP130_C"/>
    <property type="match status" value="1"/>
</dbReference>
<dbReference type="OrthoDB" id="10048604at2759"/>
<feature type="domain" description="Histone deacetylase complex subunit SAP130 C-terminal" evidence="8">
    <location>
        <begin position="716"/>
        <end position="875"/>
    </location>
</feature>
<feature type="compositionally biased region" description="Basic and acidic residues" evidence="7">
    <location>
        <begin position="476"/>
        <end position="489"/>
    </location>
</feature>
<evidence type="ECO:0000256" key="6">
    <source>
        <dbReference type="ARBA" id="ARBA00023242"/>
    </source>
</evidence>
<evidence type="ECO:0000256" key="2">
    <source>
        <dbReference type="ARBA" id="ARBA00007859"/>
    </source>
</evidence>
<organism evidence="9 10">
    <name type="scientific">Clytia hemisphaerica</name>
    <dbReference type="NCBI Taxonomy" id="252671"/>
    <lineage>
        <taxon>Eukaryota</taxon>
        <taxon>Metazoa</taxon>
        <taxon>Cnidaria</taxon>
        <taxon>Hydrozoa</taxon>
        <taxon>Hydroidolina</taxon>
        <taxon>Leptothecata</taxon>
        <taxon>Obeliida</taxon>
        <taxon>Clytiidae</taxon>
        <taxon>Clytia</taxon>
    </lineage>
</organism>